<feature type="signal peptide" evidence="18">
    <location>
        <begin position="1"/>
        <end position="24"/>
    </location>
</feature>
<evidence type="ECO:0000256" key="16">
    <source>
        <dbReference type="SAM" id="MobiDB-lite"/>
    </source>
</evidence>
<evidence type="ECO:0000256" key="3">
    <source>
        <dbReference type="ARBA" id="ARBA00007164"/>
    </source>
</evidence>
<organism evidence="20 21">
    <name type="scientific">Mogibacterium kristiansenii</name>
    <dbReference type="NCBI Taxonomy" id="2606708"/>
    <lineage>
        <taxon>Bacteria</taxon>
        <taxon>Bacillati</taxon>
        <taxon>Bacillota</taxon>
        <taxon>Clostridia</taxon>
        <taxon>Peptostreptococcales</taxon>
        <taxon>Anaerovoracaceae</taxon>
        <taxon>Mogibacterium</taxon>
    </lineage>
</organism>
<keyword evidence="8" id="KW-0378">Hydrolase</keyword>
<dbReference type="GO" id="GO:0008360">
    <property type="term" value="P:regulation of cell shape"/>
    <property type="evidence" value="ECO:0007669"/>
    <property type="project" value="UniProtKB-KW"/>
</dbReference>
<dbReference type="SUPFAM" id="SSF69189">
    <property type="entry name" value="Penicillin-binding protein associated domain"/>
    <property type="match status" value="1"/>
</dbReference>
<dbReference type="AlphaFoldDB" id="A0A6N7X763"/>
<evidence type="ECO:0000256" key="12">
    <source>
        <dbReference type="ARBA" id="ARBA00034000"/>
    </source>
</evidence>
<feature type="domain" description="Peptidase S11 D-Ala-D-Ala carboxypeptidase A C-terminal" evidence="19">
    <location>
        <begin position="275"/>
        <end position="370"/>
    </location>
</feature>
<feature type="region of interest" description="Disordered" evidence="16">
    <location>
        <begin position="409"/>
        <end position="451"/>
    </location>
</feature>
<dbReference type="PANTHER" id="PTHR21581:SF6">
    <property type="entry name" value="TRAFFICKING PROTEIN PARTICLE COMPLEX SUBUNIT 12"/>
    <property type="match status" value="1"/>
</dbReference>
<feature type="active site" evidence="13">
    <location>
        <position position="122"/>
    </location>
</feature>
<feature type="active site" description="Proton acceptor" evidence="13">
    <location>
        <position position="70"/>
    </location>
</feature>
<dbReference type="UniPathway" id="UPA00219"/>
<evidence type="ECO:0000256" key="14">
    <source>
        <dbReference type="PIRSR" id="PIRSR618044-2"/>
    </source>
</evidence>
<dbReference type="EMBL" id="VUNA01000022">
    <property type="protein sequence ID" value="MST71360.1"/>
    <property type="molecule type" value="Genomic_DNA"/>
</dbReference>
<dbReference type="InterPro" id="IPR037167">
    <property type="entry name" value="Peptidase_S11_C_sf"/>
</dbReference>
<evidence type="ECO:0000256" key="13">
    <source>
        <dbReference type="PIRSR" id="PIRSR618044-1"/>
    </source>
</evidence>
<dbReference type="InterPro" id="IPR001967">
    <property type="entry name" value="Peptidase_S11_N"/>
</dbReference>
<evidence type="ECO:0000256" key="5">
    <source>
        <dbReference type="ARBA" id="ARBA00022645"/>
    </source>
</evidence>
<dbReference type="GO" id="GO:0009002">
    <property type="term" value="F:serine-type D-Ala-D-Ala carboxypeptidase activity"/>
    <property type="evidence" value="ECO:0007669"/>
    <property type="project" value="UniProtKB-EC"/>
</dbReference>
<dbReference type="PANTHER" id="PTHR21581">
    <property type="entry name" value="D-ALANYL-D-ALANINE CARBOXYPEPTIDASE"/>
    <property type="match status" value="1"/>
</dbReference>
<dbReference type="InterPro" id="IPR015956">
    <property type="entry name" value="Peniciliin-bd_prot_C_sf"/>
</dbReference>
<feature type="active site" description="Proton acceptor" evidence="13">
    <location>
        <position position="67"/>
    </location>
</feature>
<evidence type="ECO:0000313" key="21">
    <source>
        <dbReference type="Proteomes" id="UP000469424"/>
    </source>
</evidence>
<evidence type="ECO:0000256" key="10">
    <source>
        <dbReference type="ARBA" id="ARBA00022984"/>
    </source>
</evidence>
<feature type="binding site" evidence="14">
    <location>
        <position position="231"/>
    </location>
    <ligand>
        <name>substrate</name>
    </ligand>
</feature>
<sequence>MKRIRRNIAILLTALMLFASGATAASAAVHENTRRPVIDAKSAALYSVTTDEMLYAKNPDQRVEPWSTTKLMTALVVAETMDLNQEVTVSKKAASMGGSTMNLVAGEKVTVRQLMYGLLLESGNDAAYALGQADGDGSIKTFAAKMNARAKKLGCRGTHFVNPNGLKAKNHYTTAADYVKIARAALANKTVFKIAGTKVYHMDATNKSHARTLETHLDLIEKKGSGVVAGKTGYWEDDDCSVALMYDKKGLKMILVQFGANMETRAKDGAKLLKFGTEKIVTKEATNPKKSAGNVRVKYGARTLVKTYAKGTVLTYPKDGSADSISVKENYKDVVKAPLKSGDKVGTLEVYCDGRKVGSTPLVVHENIEKGWFLSRFYISNRATIAIGVILMLLALIIGFLVRRRKDRKAEEMSESGESKDTASAESKEEVPEESLKSKDIVDDHPEDRYL</sequence>
<dbReference type="InterPro" id="IPR018044">
    <property type="entry name" value="Peptidase_S11"/>
</dbReference>
<evidence type="ECO:0000256" key="17">
    <source>
        <dbReference type="SAM" id="Phobius"/>
    </source>
</evidence>
<comment type="pathway">
    <text evidence="2">Cell wall biogenesis; peptidoglycan biosynthesis.</text>
</comment>
<dbReference type="Pfam" id="PF00768">
    <property type="entry name" value="Peptidase_S11"/>
    <property type="match status" value="1"/>
</dbReference>
<evidence type="ECO:0000256" key="18">
    <source>
        <dbReference type="SAM" id="SignalP"/>
    </source>
</evidence>
<dbReference type="GO" id="GO:0071555">
    <property type="term" value="P:cell wall organization"/>
    <property type="evidence" value="ECO:0007669"/>
    <property type="project" value="UniProtKB-KW"/>
</dbReference>
<accession>A0A6N7X763</accession>
<evidence type="ECO:0000256" key="9">
    <source>
        <dbReference type="ARBA" id="ARBA00022960"/>
    </source>
</evidence>
<comment type="similarity">
    <text evidence="3 15">Belongs to the peptidase S11 family.</text>
</comment>
<evidence type="ECO:0000259" key="19">
    <source>
        <dbReference type="SMART" id="SM00936"/>
    </source>
</evidence>
<keyword evidence="17" id="KW-0472">Membrane</keyword>
<gene>
    <name evidence="20" type="ORF">FYJ65_08595</name>
</gene>
<dbReference type="RefSeq" id="WP_154554924.1">
    <property type="nucleotide sequence ID" value="NZ_JAQXUZ010000013.1"/>
</dbReference>
<proteinExistence type="inferred from homology"/>
<dbReference type="Proteomes" id="UP000469424">
    <property type="component" value="Unassembled WGS sequence"/>
</dbReference>
<evidence type="ECO:0000256" key="4">
    <source>
        <dbReference type="ARBA" id="ARBA00012448"/>
    </source>
</evidence>
<reference evidence="20 21" key="1">
    <citation type="submission" date="2019-08" db="EMBL/GenBank/DDBJ databases">
        <title>In-depth cultivation of the pig gut microbiome towards novel bacterial diversity and tailored functional studies.</title>
        <authorList>
            <person name="Wylensek D."/>
            <person name="Hitch T.C.A."/>
            <person name="Clavel T."/>
        </authorList>
    </citation>
    <scope>NUCLEOTIDE SEQUENCE [LARGE SCALE GENOMIC DNA]</scope>
    <source>
        <strain evidence="20 21">WCA-MUC-591-APC-4B</strain>
    </source>
</reference>
<comment type="caution">
    <text evidence="20">The sequence shown here is derived from an EMBL/GenBank/DDBJ whole genome shotgun (WGS) entry which is preliminary data.</text>
</comment>
<dbReference type="Gene3D" id="2.60.410.10">
    <property type="entry name" value="D-Ala-D-Ala carboxypeptidase, C-terminal domain"/>
    <property type="match status" value="1"/>
</dbReference>
<protein>
    <recommendedName>
        <fullName evidence="4">serine-type D-Ala-D-Ala carboxypeptidase</fullName>
        <ecNumber evidence="4">3.4.16.4</ecNumber>
    </recommendedName>
</protein>
<keyword evidence="6" id="KW-0645">Protease</keyword>
<dbReference type="EC" id="3.4.16.4" evidence="4"/>
<dbReference type="SUPFAM" id="SSF56601">
    <property type="entry name" value="beta-lactamase/transpeptidase-like"/>
    <property type="match status" value="1"/>
</dbReference>
<feature type="chain" id="PRO_5038709313" description="serine-type D-Ala-D-Ala carboxypeptidase" evidence="18">
    <location>
        <begin position="25"/>
        <end position="451"/>
    </location>
</feature>
<name>A0A6N7X763_9FIRM</name>
<keyword evidence="7 18" id="KW-0732">Signal</keyword>
<dbReference type="Gene3D" id="3.40.710.10">
    <property type="entry name" value="DD-peptidase/beta-lactamase superfamily"/>
    <property type="match status" value="1"/>
</dbReference>
<dbReference type="SMART" id="SM00936">
    <property type="entry name" value="PBP5_C"/>
    <property type="match status" value="1"/>
</dbReference>
<keyword evidence="9" id="KW-0133">Cell shape</keyword>
<evidence type="ECO:0000256" key="1">
    <source>
        <dbReference type="ARBA" id="ARBA00003217"/>
    </source>
</evidence>
<evidence type="ECO:0000313" key="20">
    <source>
        <dbReference type="EMBL" id="MST71360.1"/>
    </source>
</evidence>
<evidence type="ECO:0000256" key="2">
    <source>
        <dbReference type="ARBA" id="ARBA00004752"/>
    </source>
</evidence>
<comment type="catalytic activity">
    <reaction evidence="12">
        <text>Preferential cleavage: (Ac)2-L-Lys-D-Ala-|-D-Ala. Also transpeptidation of peptidyl-alanyl moieties that are N-acyl substituents of D-alanine.</text>
        <dbReference type="EC" id="3.4.16.4"/>
    </reaction>
</comment>
<feature type="transmembrane region" description="Helical" evidence="17">
    <location>
        <begin position="383"/>
        <end position="402"/>
    </location>
</feature>
<comment type="function">
    <text evidence="1">Removes C-terminal D-alanyl residues from sugar-peptide cell wall precursors.</text>
</comment>
<keyword evidence="17" id="KW-1133">Transmembrane helix</keyword>
<evidence type="ECO:0000256" key="11">
    <source>
        <dbReference type="ARBA" id="ARBA00023316"/>
    </source>
</evidence>
<keyword evidence="11" id="KW-0961">Cell wall biogenesis/degradation</keyword>
<evidence type="ECO:0000256" key="15">
    <source>
        <dbReference type="RuleBase" id="RU004016"/>
    </source>
</evidence>
<dbReference type="PRINTS" id="PR00725">
    <property type="entry name" value="DADACBPTASE1"/>
</dbReference>
<dbReference type="Pfam" id="PF07943">
    <property type="entry name" value="PBP5_C"/>
    <property type="match status" value="1"/>
</dbReference>
<dbReference type="GO" id="GO:0009252">
    <property type="term" value="P:peptidoglycan biosynthetic process"/>
    <property type="evidence" value="ECO:0007669"/>
    <property type="project" value="UniProtKB-UniPathway"/>
</dbReference>
<evidence type="ECO:0000256" key="8">
    <source>
        <dbReference type="ARBA" id="ARBA00022801"/>
    </source>
</evidence>
<dbReference type="InterPro" id="IPR012907">
    <property type="entry name" value="Peptidase_S11_C"/>
</dbReference>
<keyword evidence="10" id="KW-0573">Peptidoglycan synthesis</keyword>
<dbReference type="InterPro" id="IPR012338">
    <property type="entry name" value="Beta-lactam/transpept-like"/>
</dbReference>
<evidence type="ECO:0000256" key="7">
    <source>
        <dbReference type="ARBA" id="ARBA00022729"/>
    </source>
</evidence>
<keyword evidence="5 20" id="KW-0121">Carboxypeptidase</keyword>
<evidence type="ECO:0000256" key="6">
    <source>
        <dbReference type="ARBA" id="ARBA00022670"/>
    </source>
</evidence>
<keyword evidence="21" id="KW-1185">Reference proteome</keyword>
<keyword evidence="17" id="KW-0812">Transmembrane</keyword>
<dbReference type="GO" id="GO:0006508">
    <property type="term" value="P:proteolysis"/>
    <property type="evidence" value="ECO:0007669"/>
    <property type="project" value="UniProtKB-KW"/>
</dbReference>